<reference evidence="3" key="1">
    <citation type="journal article" date="2021" name="Proc. Natl. Acad. Sci. U.S.A.">
        <title>A Catalog of Tens of Thousands of Viruses from Human Metagenomes Reveals Hidden Associations with Chronic Diseases.</title>
        <authorList>
            <person name="Tisza M.J."/>
            <person name="Buck C.B."/>
        </authorList>
    </citation>
    <scope>NUCLEOTIDE SEQUENCE</scope>
    <source>
        <strain evidence="3">Ct04y17</strain>
    </source>
</reference>
<dbReference type="EMBL" id="BK032600">
    <property type="protein sequence ID" value="DAF50764.1"/>
    <property type="molecule type" value="Genomic_DNA"/>
</dbReference>
<keyword evidence="1" id="KW-0175">Coiled coil</keyword>
<evidence type="ECO:0000256" key="1">
    <source>
        <dbReference type="SAM" id="Coils"/>
    </source>
</evidence>
<feature type="compositionally biased region" description="Low complexity" evidence="2">
    <location>
        <begin position="95"/>
        <end position="108"/>
    </location>
</feature>
<sequence>MDENVKVIFEGIKNALGESSSVITDRTIEQTINEFSAFAPQENAEKFWNESVVNHLKNTVAGQVRAFASDKRKEWDTIKEQEISNLKKEWEKSHSSQQQPPQQQPPSSEQKQFELPDDVKAKLEEFEKFKKEFEAKEQEEKQKQIVTEKRKKLSDLIKRPEAGMPNELLRNIIFENIQISPEEEDTSILLKIQGKYNETCTKYTKDGINPFISDKGGSSDVKSFIDRKREEDKANKENNIVSRYYSKINK</sequence>
<organism evidence="3">
    <name type="scientific">Myoviridae sp. ct04y17</name>
    <dbReference type="NCBI Taxonomy" id="2827652"/>
    <lineage>
        <taxon>Viruses</taxon>
        <taxon>Duplodnaviria</taxon>
        <taxon>Heunggongvirae</taxon>
        <taxon>Uroviricota</taxon>
        <taxon>Caudoviricetes</taxon>
    </lineage>
</organism>
<protein>
    <submittedName>
        <fullName evidence="3">Uncharacterized protein</fullName>
    </submittedName>
</protein>
<evidence type="ECO:0000256" key="2">
    <source>
        <dbReference type="SAM" id="MobiDB-lite"/>
    </source>
</evidence>
<accession>A0A8S5SI87</accession>
<feature type="region of interest" description="Disordered" evidence="2">
    <location>
        <begin position="87"/>
        <end position="114"/>
    </location>
</feature>
<feature type="coiled-coil region" evidence="1">
    <location>
        <begin position="119"/>
        <end position="156"/>
    </location>
</feature>
<evidence type="ECO:0000313" key="3">
    <source>
        <dbReference type="EMBL" id="DAF50764.1"/>
    </source>
</evidence>
<name>A0A8S5SI87_9CAUD</name>
<proteinExistence type="predicted"/>